<dbReference type="Proteomes" id="UP000479710">
    <property type="component" value="Unassembled WGS sequence"/>
</dbReference>
<name>A0A6G1F8K1_9ORYZ</name>
<reference evidence="2 3" key="1">
    <citation type="submission" date="2019-11" db="EMBL/GenBank/DDBJ databases">
        <title>Whole genome sequence of Oryza granulata.</title>
        <authorList>
            <person name="Li W."/>
        </authorList>
    </citation>
    <scope>NUCLEOTIDE SEQUENCE [LARGE SCALE GENOMIC DNA]</scope>
    <source>
        <strain evidence="3">cv. Menghai</strain>
        <tissue evidence="2">Leaf</tissue>
    </source>
</reference>
<gene>
    <name evidence="2" type="ORF">E2562_014122</name>
</gene>
<evidence type="ECO:0000256" key="1">
    <source>
        <dbReference type="SAM" id="MobiDB-lite"/>
    </source>
</evidence>
<accession>A0A6G1F8K1</accession>
<evidence type="ECO:0000313" key="3">
    <source>
        <dbReference type="Proteomes" id="UP000479710"/>
    </source>
</evidence>
<feature type="region of interest" description="Disordered" evidence="1">
    <location>
        <begin position="1"/>
        <end position="51"/>
    </location>
</feature>
<keyword evidence="3" id="KW-1185">Reference proteome</keyword>
<organism evidence="2 3">
    <name type="scientific">Oryza meyeriana var. granulata</name>
    <dbReference type="NCBI Taxonomy" id="110450"/>
    <lineage>
        <taxon>Eukaryota</taxon>
        <taxon>Viridiplantae</taxon>
        <taxon>Streptophyta</taxon>
        <taxon>Embryophyta</taxon>
        <taxon>Tracheophyta</taxon>
        <taxon>Spermatophyta</taxon>
        <taxon>Magnoliopsida</taxon>
        <taxon>Liliopsida</taxon>
        <taxon>Poales</taxon>
        <taxon>Poaceae</taxon>
        <taxon>BOP clade</taxon>
        <taxon>Oryzoideae</taxon>
        <taxon>Oryzeae</taxon>
        <taxon>Oryzinae</taxon>
        <taxon>Oryza</taxon>
        <taxon>Oryza meyeriana</taxon>
    </lineage>
</organism>
<feature type="compositionally biased region" description="Basic and acidic residues" evidence="1">
    <location>
        <begin position="1"/>
        <end position="18"/>
    </location>
</feature>
<protein>
    <submittedName>
        <fullName evidence="2">Uncharacterized protein</fullName>
    </submittedName>
</protein>
<dbReference type="AlphaFoldDB" id="A0A6G1F8K1"/>
<sequence>MMNKTLKFEQDNRKVEANKKRKAAVFQGKQSRQRFKSTTQPNKRPVYLTPPCPRPATLVACP</sequence>
<proteinExistence type="predicted"/>
<dbReference type="EMBL" id="SPHZ02000001">
    <property type="protein sequence ID" value="KAF0933132.1"/>
    <property type="molecule type" value="Genomic_DNA"/>
</dbReference>
<evidence type="ECO:0000313" key="2">
    <source>
        <dbReference type="EMBL" id="KAF0933132.1"/>
    </source>
</evidence>
<comment type="caution">
    <text evidence="2">The sequence shown here is derived from an EMBL/GenBank/DDBJ whole genome shotgun (WGS) entry which is preliminary data.</text>
</comment>